<dbReference type="AlphaFoldDB" id="A0A4S4K7R7"/>
<dbReference type="EMBL" id="SGPJ01000744">
    <property type="protein sequence ID" value="THG93187.1"/>
    <property type="molecule type" value="Genomic_DNA"/>
</dbReference>
<organism evidence="1 2">
    <name type="scientific">Hermanssonia centrifuga</name>
    <dbReference type="NCBI Taxonomy" id="98765"/>
    <lineage>
        <taxon>Eukaryota</taxon>
        <taxon>Fungi</taxon>
        <taxon>Dikarya</taxon>
        <taxon>Basidiomycota</taxon>
        <taxon>Agaricomycotina</taxon>
        <taxon>Agaricomycetes</taxon>
        <taxon>Polyporales</taxon>
        <taxon>Meruliaceae</taxon>
        <taxon>Hermanssonia</taxon>
    </lineage>
</organism>
<evidence type="ECO:0000313" key="2">
    <source>
        <dbReference type="Proteomes" id="UP000309038"/>
    </source>
</evidence>
<dbReference type="Proteomes" id="UP000309038">
    <property type="component" value="Unassembled WGS sequence"/>
</dbReference>
<evidence type="ECO:0000313" key="1">
    <source>
        <dbReference type="EMBL" id="THG93187.1"/>
    </source>
</evidence>
<gene>
    <name evidence="1" type="ORF">EW026_g7981</name>
</gene>
<protein>
    <submittedName>
        <fullName evidence="1">Uncharacterized protein</fullName>
    </submittedName>
</protein>
<comment type="caution">
    <text evidence="1">The sequence shown here is derived from an EMBL/GenBank/DDBJ whole genome shotgun (WGS) entry which is preliminary data.</text>
</comment>
<keyword evidence="2" id="KW-1185">Reference proteome</keyword>
<accession>A0A4S4K7R7</accession>
<name>A0A4S4K7R7_9APHY</name>
<reference evidence="1 2" key="1">
    <citation type="submission" date="2019-02" db="EMBL/GenBank/DDBJ databases">
        <title>Genome sequencing of the rare red list fungi Phlebia centrifuga.</title>
        <authorList>
            <person name="Buettner E."/>
            <person name="Kellner H."/>
        </authorList>
    </citation>
    <scope>NUCLEOTIDE SEQUENCE [LARGE SCALE GENOMIC DNA]</scope>
    <source>
        <strain evidence="1 2">DSM 108282</strain>
    </source>
</reference>
<sequence>MCLPPELVLNVAYQLLTLNLRKRVSAAHSLVSRTWATIIRPAIFETLSLRCIEDLQFLQSLADTPTSVVKDYVKHLFLAPRMRCTPWLHLVATLASSLPHCRNIEVFYFAPLTLHGLALRSFSSVHALLPRALPSVYSNFRKLSLNNHHFRAFSELLRLVGGIPALEELVCWDVAWPSPPLREPQAQALVRFVPQPLLIVIDRPREHCDYIPSMRLFTSDRRLPPASLKNEGHFICPRVINADLSVVHELTALWLPSKNLAEDKPKFAFEYTWVPADASASQSCKLIPTFSRLLSNIVSQGQITLQLLSRSPVMHVQYYFSPRSGCATLCKVSVSILVAKKEDLEDLSSPASFWERVDQLCSPLPYLEQVTVVVVEQLEWDTRETLEDAVSRMASKMRIRMQELQRVGKLVINLRRVTNELVVVKDVSPEHDSEARIAAAHLMTQ</sequence>
<proteinExistence type="predicted"/>